<organism evidence="1 2">
    <name type="scientific">Tichowtungia aerotolerans</name>
    <dbReference type="NCBI Taxonomy" id="2697043"/>
    <lineage>
        <taxon>Bacteria</taxon>
        <taxon>Pseudomonadati</taxon>
        <taxon>Kiritimatiellota</taxon>
        <taxon>Tichowtungiia</taxon>
        <taxon>Tichowtungiales</taxon>
        <taxon>Tichowtungiaceae</taxon>
        <taxon>Tichowtungia</taxon>
    </lineage>
</organism>
<dbReference type="SUPFAM" id="SSF51445">
    <property type="entry name" value="(Trans)glycosidases"/>
    <property type="match status" value="1"/>
</dbReference>
<evidence type="ECO:0000313" key="2">
    <source>
        <dbReference type="Proteomes" id="UP000464954"/>
    </source>
</evidence>
<accession>A0A6P1M780</accession>
<dbReference type="AlphaFoldDB" id="A0A6P1M780"/>
<dbReference type="RefSeq" id="WP_160628889.1">
    <property type="nucleotide sequence ID" value="NZ_CP047593.1"/>
</dbReference>
<reference evidence="1 2" key="1">
    <citation type="submission" date="2020-01" db="EMBL/GenBank/DDBJ databases">
        <title>Ponticoccus aerotolerans gen. nov., sp. nov., an anaerobic bacterium and proposal of Ponticoccusceae fam. nov., Ponticoccusles ord. nov. and Ponticoccuse classis nov. in the phylum Kiritimatiellaeota.</title>
        <authorList>
            <person name="Zhou L.Y."/>
            <person name="Du Z.J."/>
        </authorList>
    </citation>
    <scope>NUCLEOTIDE SEQUENCE [LARGE SCALE GENOMIC DNA]</scope>
    <source>
        <strain evidence="1 2">S-5007</strain>
    </source>
</reference>
<dbReference type="Proteomes" id="UP000464954">
    <property type="component" value="Chromosome"/>
</dbReference>
<dbReference type="EMBL" id="CP047593">
    <property type="protein sequence ID" value="QHI69707.1"/>
    <property type="molecule type" value="Genomic_DNA"/>
</dbReference>
<dbReference type="KEGG" id="taer:GT409_09665"/>
<keyword evidence="2" id="KW-1185">Reference proteome</keyword>
<sequence length="422" mass="48405">MKRRVVCGQNVELRQGKLWVEEEHRFLKIGKPLRNFGDPSDVEELVSDLGRIKEKKFDCIELNCYWHHLDRDGDGMVDVDVEPLRRLIDAICDHGMFVSLSVETYGVGGGQVPDGFWAAYPDALAVGVDGKSVADTEYGYMSKVPSLFSEDYLRVSRSYISHLTSLLDISKILYFETTVEPQYMGDVFVDYSDNARRAYETWVQENGVSDAPAFPEELPVSQAFVQHPVWNRFRAEWLARWVNGDAQAFRDAAGADAWVAADYLDADEPTMPARCGDPVVFLEGLDQIDIIQVNWHWHNLSREPNRKAYERVRQVMDAFDRDWAITEHMTINGTDYQPEEMEELLRNTIRNSTHFGWEFVDLAADMDSPDTPEGEVLPGNFKPAHFAVYNRNWEPKPNMAVVDERWDEWMDEVRTAAAVECS</sequence>
<protein>
    <submittedName>
        <fullName evidence="1">Uncharacterized protein</fullName>
    </submittedName>
</protein>
<dbReference type="InterPro" id="IPR017853">
    <property type="entry name" value="GH"/>
</dbReference>
<name>A0A6P1M780_9BACT</name>
<evidence type="ECO:0000313" key="1">
    <source>
        <dbReference type="EMBL" id="QHI69707.1"/>
    </source>
</evidence>
<proteinExistence type="predicted"/>
<gene>
    <name evidence="1" type="ORF">GT409_09665</name>
</gene>